<feature type="region of interest" description="Disordered" evidence="1">
    <location>
        <begin position="90"/>
        <end position="137"/>
    </location>
</feature>
<protein>
    <submittedName>
        <fullName evidence="2">Uncharacterized protein</fullName>
    </submittedName>
</protein>
<dbReference type="Proteomes" id="UP000678393">
    <property type="component" value="Unassembled WGS sequence"/>
</dbReference>
<evidence type="ECO:0000313" key="2">
    <source>
        <dbReference type="EMBL" id="CAG5116964.1"/>
    </source>
</evidence>
<organism evidence="2 3">
    <name type="scientific">Candidula unifasciata</name>
    <dbReference type="NCBI Taxonomy" id="100452"/>
    <lineage>
        <taxon>Eukaryota</taxon>
        <taxon>Metazoa</taxon>
        <taxon>Spiralia</taxon>
        <taxon>Lophotrochozoa</taxon>
        <taxon>Mollusca</taxon>
        <taxon>Gastropoda</taxon>
        <taxon>Heterobranchia</taxon>
        <taxon>Euthyneura</taxon>
        <taxon>Panpulmonata</taxon>
        <taxon>Eupulmonata</taxon>
        <taxon>Stylommatophora</taxon>
        <taxon>Helicina</taxon>
        <taxon>Helicoidea</taxon>
        <taxon>Geomitridae</taxon>
        <taxon>Candidula</taxon>
    </lineage>
</organism>
<dbReference type="EMBL" id="CAJHNH020000328">
    <property type="protein sequence ID" value="CAG5116964.1"/>
    <property type="molecule type" value="Genomic_DNA"/>
</dbReference>
<evidence type="ECO:0000256" key="1">
    <source>
        <dbReference type="SAM" id="MobiDB-lite"/>
    </source>
</evidence>
<proteinExistence type="predicted"/>
<evidence type="ECO:0000313" key="3">
    <source>
        <dbReference type="Proteomes" id="UP000678393"/>
    </source>
</evidence>
<gene>
    <name evidence="2" type="ORF">CUNI_LOCUS2522</name>
</gene>
<accession>A0A8S3YJM3</accession>
<dbReference type="AlphaFoldDB" id="A0A8S3YJM3"/>
<keyword evidence="3" id="KW-1185">Reference proteome</keyword>
<comment type="caution">
    <text evidence="2">The sequence shown here is derived from an EMBL/GenBank/DDBJ whole genome shotgun (WGS) entry which is preliminary data.</text>
</comment>
<sequence length="137" mass="15376">MLKEDIDEDVTLLLQLPLQSIEDRHFVTMEPSKLGHACTVNTVDIGPLLPKASVSYQNNAIGRTISVGGIRTTASMLLMSQRRVRLFLLEDGNSDEEEEDEEEEKEDSIQQADTSADLTRPESGDRIEDEDKENIED</sequence>
<feature type="compositionally biased region" description="Acidic residues" evidence="1">
    <location>
        <begin position="92"/>
        <end position="106"/>
    </location>
</feature>
<name>A0A8S3YJM3_9EUPU</name>
<reference evidence="2" key="1">
    <citation type="submission" date="2021-04" db="EMBL/GenBank/DDBJ databases">
        <authorList>
            <consortium name="Molecular Ecology Group"/>
        </authorList>
    </citation>
    <scope>NUCLEOTIDE SEQUENCE</scope>
</reference>
<dbReference type="OrthoDB" id="6158229at2759"/>
<feature type="compositionally biased region" description="Acidic residues" evidence="1">
    <location>
        <begin position="127"/>
        <end position="137"/>
    </location>
</feature>